<feature type="transmembrane region" description="Helical" evidence="6">
    <location>
        <begin position="68"/>
        <end position="85"/>
    </location>
</feature>
<feature type="transmembrane region" description="Helical" evidence="6">
    <location>
        <begin position="212"/>
        <end position="229"/>
    </location>
</feature>
<proteinExistence type="predicted"/>
<keyword evidence="2" id="KW-1003">Cell membrane</keyword>
<evidence type="ECO:0000256" key="1">
    <source>
        <dbReference type="ARBA" id="ARBA00004651"/>
    </source>
</evidence>
<dbReference type="AlphaFoldDB" id="A0A837HUD5"/>
<reference evidence="8 9" key="1">
    <citation type="journal article" date="2015" name="Nature">
        <title>rRNA introns, odd ribosomes, and small enigmatic genomes across a large radiation of phyla.</title>
        <authorList>
            <person name="Brown C.T."/>
            <person name="Hug L.A."/>
            <person name="Thomas B.C."/>
            <person name="Sharon I."/>
            <person name="Castelle C.J."/>
            <person name="Singh A."/>
            <person name="Wilkins M.J."/>
            <person name="Williams K.H."/>
            <person name="Banfield J.F."/>
        </authorList>
    </citation>
    <scope>NUCLEOTIDE SEQUENCE [LARGE SCALE GENOMIC DNA]</scope>
</reference>
<feature type="domain" description="EamA" evidence="7">
    <location>
        <begin position="145"/>
        <end position="276"/>
    </location>
</feature>
<dbReference type="InterPro" id="IPR000620">
    <property type="entry name" value="EamA_dom"/>
</dbReference>
<evidence type="ECO:0000256" key="6">
    <source>
        <dbReference type="SAM" id="Phobius"/>
    </source>
</evidence>
<name>A0A837HUD5_9BACT</name>
<organism evidence="8 9">
    <name type="scientific">Candidatus Yanofskybacteria bacterium GW2011_GWD1_39_16</name>
    <dbReference type="NCBI Taxonomy" id="1619030"/>
    <lineage>
        <taxon>Bacteria</taxon>
        <taxon>Candidatus Yanofskyibacteriota</taxon>
    </lineage>
</organism>
<dbReference type="PANTHER" id="PTHR42920">
    <property type="entry name" value="OS03G0707200 PROTEIN-RELATED"/>
    <property type="match status" value="1"/>
</dbReference>
<dbReference type="Proteomes" id="UP000033996">
    <property type="component" value="Unassembled WGS sequence"/>
</dbReference>
<dbReference type="EMBL" id="LBWL01000007">
    <property type="protein sequence ID" value="KKR09395.1"/>
    <property type="molecule type" value="Genomic_DNA"/>
</dbReference>
<evidence type="ECO:0000256" key="4">
    <source>
        <dbReference type="ARBA" id="ARBA00022989"/>
    </source>
</evidence>
<keyword evidence="3 6" id="KW-0812">Transmembrane</keyword>
<keyword evidence="5 6" id="KW-0472">Membrane</keyword>
<feature type="transmembrane region" description="Helical" evidence="6">
    <location>
        <begin position="97"/>
        <end position="114"/>
    </location>
</feature>
<dbReference type="InterPro" id="IPR051258">
    <property type="entry name" value="Diverse_Substrate_Transporter"/>
</dbReference>
<evidence type="ECO:0000313" key="8">
    <source>
        <dbReference type="EMBL" id="KKR09395.1"/>
    </source>
</evidence>
<sequence length="299" mass="32855">MDKNKKLLASLGILFCAIVWGSAYFVIKDSLVSLEPMTVVSYRFLIASMPLLLYIVLTGKNPFRNFKFGLLLGVFLWLVFGPQGIGLKYTSAANTGFINNTFILFVPFAAYFILKKKITLEPFIAIGISFVGLFFLTGGLKNMNAGDFLVLFSAVATGTHLVFISRFANKAGLDVLTLSFQQFFTVAMLSLIMHFIFESGPILTMHIFSKELIYLGLIATLGGFVVQLFSQKAISELTTSLVLSTQPVFSTFFAIFFAGEVLGKSQVAGGILLVVAPIIYQVIQSRNFRNKIPILADGI</sequence>
<feature type="transmembrane region" description="Helical" evidence="6">
    <location>
        <begin position="7"/>
        <end position="27"/>
    </location>
</feature>
<feature type="transmembrane region" description="Helical" evidence="6">
    <location>
        <begin position="148"/>
        <end position="168"/>
    </location>
</feature>
<feature type="transmembrane region" description="Helical" evidence="6">
    <location>
        <begin position="241"/>
        <end position="259"/>
    </location>
</feature>
<feature type="transmembrane region" description="Helical" evidence="6">
    <location>
        <begin position="265"/>
        <end position="283"/>
    </location>
</feature>
<feature type="transmembrane region" description="Helical" evidence="6">
    <location>
        <begin position="39"/>
        <end position="56"/>
    </location>
</feature>
<feature type="transmembrane region" description="Helical" evidence="6">
    <location>
        <begin position="123"/>
        <end position="142"/>
    </location>
</feature>
<keyword evidence="4 6" id="KW-1133">Transmembrane helix</keyword>
<evidence type="ECO:0000313" key="9">
    <source>
        <dbReference type="Proteomes" id="UP000033996"/>
    </source>
</evidence>
<accession>A0A837HUD5</accession>
<dbReference type="Pfam" id="PF00892">
    <property type="entry name" value="EamA"/>
    <property type="match status" value="2"/>
</dbReference>
<dbReference type="SUPFAM" id="SSF103481">
    <property type="entry name" value="Multidrug resistance efflux transporter EmrE"/>
    <property type="match status" value="2"/>
</dbReference>
<comment type="subcellular location">
    <subcellularLocation>
        <location evidence="1">Cell membrane</location>
        <topology evidence="1">Multi-pass membrane protein</topology>
    </subcellularLocation>
</comment>
<dbReference type="InterPro" id="IPR037185">
    <property type="entry name" value="EmrE-like"/>
</dbReference>
<comment type="caution">
    <text evidence="8">The sequence shown here is derived from an EMBL/GenBank/DDBJ whole genome shotgun (WGS) entry which is preliminary data.</text>
</comment>
<evidence type="ECO:0000256" key="5">
    <source>
        <dbReference type="ARBA" id="ARBA00023136"/>
    </source>
</evidence>
<gene>
    <name evidence="8" type="ORF">UT35_C0007G0005</name>
</gene>
<feature type="domain" description="EamA" evidence="7">
    <location>
        <begin position="10"/>
        <end position="137"/>
    </location>
</feature>
<evidence type="ECO:0000259" key="7">
    <source>
        <dbReference type="Pfam" id="PF00892"/>
    </source>
</evidence>
<dbReference type="GO" id="GO:0005886">
    <property type="term" value="C:plasma membrane"/>
    <property type="evidence" value="ECO:0007669"/>
    <property type="project" value="UniProtKB-SubCell"/>
</dbReference>
<evidence type="ECO:0000256" key="2">
    <source>
        <dbReference type="ARBA" id="ARBA00022475"/>
    </source>
</evidence>
<evidence type="ECO:0000256" key="3">
    <source>
        <dbReference type="ARBA" id="ARBA00022692"/>
    </source>
</evidence>
<dbReference type="PANTHER" id="PTHR42920:SF5">
    <property type="entry name" value="EAMA DOMAIN-CONTAINING PROTEIN"/>
    <property type="match status" value="1"/>
</dbReference>
<protein>
    <recommendedName>
        <fullName evidence="7">EamA domain-containing protein</fullName>
    </recommendedName>
</protein>
<feature type="transmembrane region" description="Helical" evidence="6">
    <location>
        <begin position="175"/>
        <end position="197"/>
    </location>
</feature>